<organism evidence="7 8">
    <name type="scientific">Thecamonas trahens ATCC 50062</name>
    <dbReference type="NCBI Taxonomy" id="461836"/>
    <lineage>
        <taxon>Eukaryota</taxon>
        <taxon>Apusozoa</taxon>
        <taxon>Apusomonadida</taxon>
        <taxon>Apusomonadidae</taxon>
        <taxon>Thecamonas</taxon>
    </lineage>
</organism>
<evidence type="ECO:0000313" key="7">
    <source>
        <dbReference type="EMBL" id="KNC54402.1"/>
    </source>
</evidence>
<dbReference type="GO" id="GO:0008053">
    <property type="term" value="P:mitochondrial fusion"/>
    <property type="evidence" value="ECO:0007669"/>
    <property type="project" value="TreeGrafter"/>
</dbReference>
<evidence type="ECO:0000256" key="6">
    <source>
        <dbReference type="SAM" id="MobiDB-lite"/>
    </source>
</evidence>
<dbReference type="OrthoDB" id="3139463at2759"/>
<dbReference type="PANTHER" id="PTHR10465">
    <property type="entry name" value="TRANSMEMBRANE GTPASE FZO1"/>
    <property type="match status" value="1"/>
</dbReference>
<feature type="region of interest" description="Disordered" evidence="6">
    <location>
        <begin position="1"/>
        <end position="21"/>
    </location>
</feature>
<dbReference type="GO" id="GO:0005741">
    <property type="term" value="C:mitochondrial outer membrane"/>
    <property type="evidence" value="ECO:0007669"/>
    <property type="project" value="TreeGrafter"/>
</dbReference>
<dbReference type="EMBL" id="GL349489">
    <property type="protein sequence ID" value="KNC54402.1"/>
    <property type="molecule type" value="Genomic_DNA"/>
</dbReference>
<dbReference type="GeneID" id="25568427"/>
<evidence type="ECO:0000313" key="8">
    <source>
        <dbReference type="Proteomes" id="UP000054408"/>
    </source>
</evidence>
<evidence type="ECO:0000256" key="2">
    <source>
        <dbReference type="ARBA" id="ARBA00022741"/>
    </source>
</evidence>
<evidence type="ECO:0000256" key="5">
    <source>
        <dbReference type="ARBA" id="ARBA00023136"/>
    </source>
</evidence>
<dbReference type="Gene3D" id="3.30.2230.10">
    <property type="entry name" value="DUSP-like"/>
    <property type="match status" value="1"/>
</dbReference>
<dbReference type="InterPro" id="IPR027417">
    <property type="entry name" value="P-loop_NTPase"/>
</dbReference>
<accession>A0A0L0DQ23</accession>
<dbReference type="Gene3D" id="3.40.50.300">
    <property type="entry name" value="P-loop containing nucleotide triphosphate hydrolases"/>
    <property type="match status" value="2"/>
</dbReference>
<feature type="region of interest" description="Disordered" evidence="6">
    <location>
        <begin position="141"/>
        <end position="167"/>
    </location>
</feature>
<dbReference type="GO" id="GO:0003924">
    <property type="term" value="F:GTPase activity"/>
    <property type="evidence" value="ECO:0007669"/>
    <property type="project" value="InterPro"/>
</dbReference>
<evidence type="ECO:0000256" key="1">
    <source>
        <dbReference type="ARBA" id="ARBA00004370"/>
    </source>
</evidence>
<dbReference type="RefSeq" id="XP_013753700.1">
    <property type="nucleotide sequence ID" value="XM_013898246.1"/>
</dbReference>
<keyword evidence="5" id="KW-0472">Membrane</keyword>
<name>A0A0L0DQ23_THETB</name>
<sequence>MMEAGDKRGLDGEFQGDRDGQEVDDVEIDVARRALTPTGHGCLLPADWFQQWMAHVGRCGPPPPPVSTAPLLSHVAASVPHARVVSFEAWDYVVAKYGGGPRIVRAPLDPMLSRRRMRQRAVALPSKQSKRALLSARSAIQRSRSLEPSASPSIATANPEPSPPRRLPAQAALPVTITFVAFGKAERSATDSPWALLESVPVDRDSTTPASPLWTVMFVLSAATVASAIPAILAEHALHTSALHFSLWRVASKSNELAPLVLRSTDNAPLMVSDLDGVTIVVAGSEAEQATVARVWAKWCTVRAQRVSPANSLQVTLPAVHLGAFSAEPISGLASLALLEDSVPPCVFLALLRTASSATFSDALVYEVNTAQASAALAWLLRLGLEPANSALLAQLLACMVIELLTRKVPVLGGQAAALSLLPSARRLHLFLLKPKVLSDPETAFGAVYTPCYVLHDSTQALLETMQLSDGRTALQAFMDLIERPAPAVTPVRPRAASHHGGRNPGSPRIPDAGLVDLVSRITAKYAALSQYFAASAAARDDDAAGAARAVLETVTFQKELVTLCALLESLLRDMVHLPLLDTLAAQLPAVLHELAVDVVSSNTYVGVVGVMNAGKSSTISGLVGADVVPSRATAMTVLPTLITHDPTKHEPTLRLPASCVETLRMLVIQLRAALFAPGAAAFEDLDMGASSSLVTELTAPAGTPGAALGWFDSYAGEYTVAGEAAINATLVKVNDIFRAGARAGILDQVVKITSGAASEAPPPQSDLSSSPGPRPLALVDLPQILVCFASLVVGESEGSGEFGGVDEGDVGAFRERGDSSCSSIGISLSDSDDEDEGEEADVPCHAEVEVKIETETEDQVEVESSREAEADVRALLALSGTLSFIDSPGPNEMDMPVLSAFVEGILQQASVVALVLDFASLNGTAEAELQDKVSSVLSVLKQDAFVFVNKFDQRNEASGQDLDEAGVRQYVAQSVTAALASCSVPPSRVFPVSAKYAQLANHARNYARSHPWQVPAAADEPWVEAFARIAYGETWDAPHNYPRMVERGEVEAFRMGTRAVYAASRLEAPLESMLQYCYANATTIALRASLAKLVQHVALPLRARLVDELAVCSTSLASLQTFLVVSEVNHEQINEALGKVLEAGGQIVVSQLDKSLGVFLTQLDNVFTPGGQRLFAMWCSVRSEWVRQLPQAPTSLVVMMEHVFDFETNDEVLGGSSESESENEGSVTQCVLSSGQFVFETKDAALDWLDEVAVLFELALQSARNDMVAELVAVTKPVSVQLKALVEKHLAPLLAQYRIMVSELLDVSVAFPELGLEPDALQTSLELLSSGRGGGSSNDDDNNSEAGHFCQRSELLEERTSRSLGFSWSLKKAVKVKSKSRWCVSKDALQAYFCRQMDGALRELVLAAEQHCASALTAMLASYASAVSDVLASLLSSIQAAADRKLISREASLAEAAAAEDGIWRLNEFWVRAQSLINMLEFDAEIPASSEASLSSLIDLDVLLVPPIHSELCPLSSDYSEVDDVFVDSAITQAV</sequence>
<dbReference type="InterPro" id="IPR035927">
    <property type="entry name" value="DUSP-like_sf"/>
</dbReference>
<reference evidence="7 8" key="1">
    <citation type="submission" date="2010-05" db="EMBL/GenBank/DDBJ databases">
        <title>The Genome Sequence of Thecamonas trahens ATCC 50062.</title>
        <authorList>
            <consortium name="The Broad Institute Genome Sequencing Platform"/>
            <person name="Russ C."/>
            <person name="Cuomo C."/>
            <person name="Shea T."/>
            <person name="Young S.K."/>
            <person name="Zeng Q."/>
            <person name="Koehrsen M."/>
            <person name="Haas B."/>
            <person name="Borodovsky M."/>
            <person name="Guigo R."/>
            <person name="Alvarado L."/>
            <person name="Berlin A."/>
            <person name="Bochicchio J."/>
            <person name="Borenstein D."/>
            <person name="Chapman S."/>
            <person name="Chen Z."/>
            <person name="Freedman E."/>
            <person name="Gellesch M."/>
            <person name="Goldberg J."/>
            <person name="Griggs A."/>
            <person name="Gujja S."/>
            <person name="Heilman E."/>
            <person name="Heiman D."/>
            <person name="Hepburn T."/>
            <person name="Howarth C."/>
            <person name="Jen D."/>
            <person name="Larson L."/>
            <person name="Mehta T."/>
            <person name="Park D."/>
            <person name="Pearson M."/>
            <person name="Roberts A."/>
            <person name="Saif S."/>
            <person name="Shenoy N."/>
            <person name="Sisk P."/>
            <person name="Stolte C."/>
            <person name="Sykes S."/>
            <person name="Thomson T."/>
            <person name="Walk T."/>
            <person name="White J."/>
            <person name="Yandava C."/>
            <person name="Burger G."/>
            <person name="Gray M.W."/>
            <person name="Holland P.W.H."/>
            <person name="King N."/>
            <person name="Lang F.B.F."/>
            <person name="Roger A.J."/>
            <person name="Ruiz-Trillo I."/>
            <person name="Lander E."/>
            <person name="Nusbaum C."/>
        </authorList>
    </citation>
    <scope>NUCLEOTIDE SEQUENCE [LARGE SCALE GENOMIC DNA]</scope>
    <source>
        <strain evidence="7 8">ATCC 50062</strain>
    </source>
</reference>
<dbReference type="GO" id="GO:0005525">
    <property type="term" value="F:GTP binding"/>
    <property type="evidence" value="ECO:0007669"/>
    <property type="project" value="UniProtKB-KW"/>
</dbReference>
<dbReference type="PANTHER" id="PTHR10465:SF0">
    <property type="entry name" value="SARCALUMENIN"/>
    <property type="match status" value="1"/>
</dbReference>
<dbReference type="SUPFAM" id="SSF143791">
    <property type="entry name" value="DUSP-like"/>
    <property type="match status" value="1"/>
</dbReference>
<comment type="subcellular location">
    <subcellularLocation>
        <location evidence="1">Membrane</location>
    </subcellularLocation>
</comment>
<proteinExistence type="predicted"/>
<gene>
    <name evidence="7" type="ORF">AMSG_10125</name>
</gene>
<keyword evidence="3" id="KW-0378">Hydrolase</keyword>
<protein>
    <recommendedName>
        <fullName evidence="9">DUSP domain-containing protein</fullName>
    </recommendedName>
</protein>
<dbReference type="SUPFAM" id="SSF52540">
    <property type="entry name" value="P-loop containing nucleoside triphosphate hydrolases"/>
    <property type="match status" value="1"/>
</dbReference>
<dbReference type="GO" id="GO:0051646">
    <property type="term" value="P:mitochondrion localization"/>
    <property type="evidence" value="ECO:0007669"/>
    <property type="project" value="TreeGrafter"/>
</dbReference>
<evidence type="ECO:0008006" key="9">
    <source>
        <dbReference type="Google" id="ProtNLM"/>
    </source>
</evidence>
<evidence type="ECO:0000256" key="4">
    <source>
        <dbReference type="ARBA" id="ARBA00023134"/>
    </source>
</evidence>
<keyword evidence="4" id="KW-0342">GTP-binding</keyword>
<dbReference type="Proteomes" id="UP000054408">
    <property type="component" value="Unassembled WGS sequence"/>
</dbReference>
<feature type="compositionally biased region" description="Polar residues" evidence="6">
    <location>
        <begin position="141"/>
        <end position="156"/>
    </location>
</feature>
<dbReference type="InterPro" id="IPR027094">
    <property type="entry name" value="Mitofusin_fam"/>
</dbReference>
<keyword evidence="2" id="KW-0547">Nucleotide-binding</keyword>
<keyword evidence="8" id="KW-1185">Reference proteome</keyword>
<evidence type="ECO:0000256" key="3">
    <source>
        <dbReference type="ARBA" id="ARBA00022801"/>
    </source>
</evidence>